<dbReference type="GO" id="GO:0060003">
    <property type="term" value="P:copper ion export"/>
    <property type="evidence" value="ECO:0007669"/>
    <property type="project" value="TreeGrafter"/>
</dbReference>
<gene>
    <name evidence="7" type="ORF">LX64_02548</name>
</gene>
<feature type="region of interest" description="Disordered" evidence="4">
    <location>
        <begin position="343"/>
        <end position="377"/>
    </location>
</feature>
<feature type="chain" id="PRO_5016396493" evidence="5">
    <location>
        <begin position="29"/>
        <end position="431"/>
    </location>
</feature>
<dbReference type="Proteomes" id="UP000249547">
    <property type="component" value="Unassembled WGS sequence"/>
</dbReference>
<dbReference type="GO" id="GO:0022857">
    <property type="term" value="F:transmembrane transporter activity"/>
    <property type="evidence" value="ECO:0007669"/>
    <property type="project" value="InterPro"/>
</dbReference>
<dbReference type="Gene3D" id="2.40.50.100">
    <property type="match status" value="1"/>
</dbReference>
<feature type="coiled-coil region" evidence="3">
    <location>
        <begin position="156"/>
        <end position="183"/>
    </location>
</feature>
<evidence type="ECO:0000256" key="1">
    <source>
        <dbReference type="ARBA" id="ARBA00009477"/>
    </source>
</evidence>
<dbReference type="Gene3D" id="2.40.30.170">
    <property type="match status" value="1"/>
</dbReference>
<reference evidence="7 8" key="1">
    <citation type="submission" date="2018-06" db="EMBL/GenBank/DDBJ databases">
        <title>Genomic Encyclopedia of Archaeal and Bacterial Type Strains, Phase II (KMG-II): from individual species to whole genera.</title>
        <authorList>
            <person name="Goeker M."/>
        </authorList>
    </citation>
    <scope>NUCLEOTIDE SEQUENCE [LARGE SCALE GENOMIC DNA]</scope>
    <source>
        <strain evidence="7 8">DSM 23857</strain>
    </source>
</reference>
<dbReference type="PANTHER" id="PTHR30097:SF4">
    <property type="entry name" value="SLR6042 PROTEIN"/>
    <property type="match status" value="1"/>
</dbReference>
<evidence type="ECO:0000256" key="2">
    <source>
        <dbReference type="ARBA" id="ARBA00022448"/>
    </source>
</evidence>
<dbReference type="SUPFAM" id="SSF111369">
    <property type="entry name" value="HlyD-like secretion proteins"/>
    <property type="match status" value="1"/>
</dbReference>
<evidence type="ECO:0000256" key="5">
    <source>
        <dbReference type="SAM" id="SignalP"/>
    </source>
</evidence>
<dbReference type="NCBIfam" id="TIGR01730">
    <property type="entry name" value="RND_mfp"/>
    <property type="match status" value="1"/>
</dbReference>
<dbReference type="Pfam" id="PF25973">
    <property type="entry name" value="BSH_CzcB"/>
    <property type="match status" value="1"/>
</dbReference>
<evidence type="ECO:0000313" key="8">
    <source>
        <dbReference type="Proteomes" id="UP000249547"/>
    </source>
</evidence>
<evidence type="ECO:0000256" key="4">
    <source>
        <dbReference type="SAM" id="MobiDB-lite"/>
    </source>
</evidence>
<feature type="compositionally biased region" description="Basic and acidic residues" evidence="4">
    <location>
        <begin position="343"/>
        <end position="368"/>
    </location>
</feature>
<proteinExistence type="inferred from homology"/>
<dbReference type="AlphaFoldDB" id="A0A327QM29"/>
<dbReference type="InterPro" id="IPR051909">
    <property type="entry name" value="MFP_Cation_Efflux"/>
</dbReference>
<dbReference type="EMBL" id="QLLL01000004">
    <property type="protein sequence ID" value="RAJ05390.1"/>
    <property type="molecule type" value="Genomic_DNA"/>
</dbReference>
<dbReference type="InterPro" id="IPR006143">
    <property type="entry name" value="RND_pump_MFP"/>
</dbReference>
<feature type="domain" description="CzcB-like barrel-sandwich hybrid" evidence="6">
    <location>
        <begin position="90"/>
        <end position="235"/>
    </location>
</feature>
<dbReference type="GO" id="GO:0030313">
    <property type="term" value="C:cell envelope"/>
    <property type="evidence" value="ECO:0007669"/>
    <property type="project" value="TreeGrafter"/>
</dbReference>
<name>A0A327QM29_9BACT</name>
<keyword evidence="5" id="KW-0732">Signal</keyword>
<protein>
    <submittedName>
        <fullName evidence="7">RND family efflux transporter MFP subunit</fullName>
    </submittedName>
</protein>
<sequence length="431" mass="46999">MTNLLTMKRNAIIYFVLPAFLLFGACQSTPSKEMKEEEAQHEEHENPNTTTLTAEQIKSIGIETGHIEEKQLTASLKATGVLQVPNQNKAHINSLYSGVVQTLLIQPGNIVKKGQVIATLANPSFLQTQEEYISLASRINLAELEFNRQKELNEGNAGALKNLQAAETELKNLRTRRNALTQSLQLMGINPAQLTNGKLQTVLAVRSPIGGVVSSVTVKLGTYVDVTTPIAEVVDNSQLHLDLFVYEKDLPKLKNNQIIHFTLTNNPGKEYDAEIYSLGSSFEGESKAINVHSRVKGDKTGLIDGMNVTAVVSLNQVTVPAVPSDAIVTFQGQDYIFVVTDPHKEDEHHDAKKEDHDHSAEPHDHDHAPTAPAAGTSVTFEKIPVAKGTSDVGYTEITLLKNIPADAKIVVKGAFFVLAKMNNTGEEGHPH</sequence>
<dbReference type="PANTHER" id="PTHR30097">
    <property type="entry name" value="CATION EFFLUX SYSTEM PROTEIN CUSB"/>
    <property type="match status" value="1"/>
</dbReference>
<keyword evidence="3" id="KW-0175">Coiled coil</keyword>
<keyword evidence="2" id="KW-0813">Transport</keyword>
<feature type="signal peptide" evidence="5">
    <location>
        <begin position="1"/>
        <end position="28"/>
    </location>
</feature>
<organism evidence="7 8">
    <name type="scientific">Chitinophaga skermanii</name>
    <dbReference type="NCBI Taxonomy" id="331697"/>
    <lineage>
        <taxon>Bacteria</taxon>
        <taxon>Pseudomonadati</taxon>
        <taxon>Bacteroidota</taxon>
        <taxon>Chitinophagia</taxon>
        <taxon>Chitinophagales</taxon>
        <taxon>Chitinophagaceae</taxon>
        <taxon>Chitinophaga</taxon>
    </lineage>
</organism>
<dbReference type="GO" id="GO:0016020">
    <property type="term" value="C:membrane"/>
    <property type="evidence" value="ECO:0007669"/>
    <property type="project" value="InterPro"/>
</dbReference>
<comment type="caution">
    <text evidence="7">The sequence shown here is derived from an EMBL/GenBank/DDBJ whole genome shotgun (WGS) entry which is preliminary data.</text>
</comment>
<comment type="similarity">
    <text evidence="1">Belongs to the membrane fusion protein (MFP) (TC 8.A.1) family.</text>
</comment>
<accession>A0A327QM29</accession>
<evidence type="ECO:0000259" key="6">
    <source>
        <dbReference type="Pfam" id="PF25973"/>
    </source>
</evidence>
<dbReference type="GO" id="GO:0015679">
    <property type="term" value="P:plasma membrane copper ion transport"/>
    <property type="evidence" value="ECO:0007669"/>
    <property type="project" value="TreeGrafter"/>
</dbReference>
<evidence type="ECO:0000256" key="3">
    <source>
        <dbReference type="SAM" id="Coils"/>
    </source>
</evidence>
<dbReference type="InterPro" id="IPR058647">
    <property type="entry name" value="BSH_CzcB-like"/>
</dbReference>
<evidence type="ECO:0000313" key="7">
    <source>
        <dbReference type="EMBL" id="RAJ05390.1"/>
    </source>
</evidence>
<keyword evidence="8" id="KW-1185">Reference proteome</keyword>